<evidence type="ECO:0000256" key="6">
    <source>
        <dbReference type="ARBA" id="ARBA00022840"/>
    </source>
</evidence>
<sequence length="1232" mass="134739">MSGGAQAAEHGEGLQADGLSAAPAAESCTALKLQEEEGLDEGQFEVGKRLGRGSFATVYTARDKSTDKKVVIKKLDRIQLHQKEQVLNEVEMMKRAGWHPNLVSYKGHFYTAEGVLCIVMGYCEGGTLAELLRSMDPGVSLAEEQIMDWFIQLALAIHHLHEKNIIHRDLKPGNIFLNKSHTIVRIGDLGIAKHMSNSFEMATTMMGTPYYMSPELMANRPYSSKSDIWSLGCILYEMAARKTAFQAKGMPQLMIKIMRNAYQPLPSYLSRQFSSLVGSMLRSDPDARPAAIQLLQLPFVRQHVERALEQSISPQIDSILASVMESAVDTAAERRYERPLTAYQNKYVQRPRTVKSKHGSRAGKGKGNRPAKSGRLGRTQTGNLQTVRVNHATAKQWDSGAQYEQRQAQMREMRHQAREMEQRIGREVARQRRKATDPYEKAKEERKQRQLRAMMKERSRRRVAEEEAAVFREVAVEEAAVNGEPSGPAEFDRFGRCTPGIPSNAGPGHDPDHRRLPVGAGGAAPGRLPPMHGAPQQPGGSGQEATGRGRGIETERRGSDAAGMRISTILDSIGDDYDDGGGDGSGSQLGEDLRGADSDYYEGEGADAGGSSRESFSEEDDGGSDGGSHSEGGATDEGDGDGEDEDKEDEEMRESQVMMEHKLEEVWESNPLERMQILEKIWQETMSRKGGKQCKRQPSHEPDAELPSDPNRMLGQLGSFMAGEGEASSRQPDVASPGERHGALPPLKEAAGGGSKISGRRSTSEMRPVPPAVEVPSRPGTGPERLQPVEGPRPLSHRQLPHHAEPTSALPRRQQLARFSCGDAVTPISERTAVDMAGNRRRHRSEHSQPERPGSGTERALEPVAGAAAAAGPRDDPLLQAVALKRILTHRGDDGSSQSSTPSPKQHGAQPLLPSMHGQRTRQALPESPPLEPRLSRSQGRARPPPALLQPISPAAAASSEHSTANTPKRAPTTPKALPHTALEAGRSLAQAASALDHTKSPKDKRSKSMSFAFMRAMAVSSMKGLDDAGMLDEDEDPEQLSHIVTDRSMPQRMMELEQRQRMQSGHSLYVPPWKHEEPDRPASASSSEGKAKAREQEAAPPPASEDAAAHRRRNKPKRTVQIVEPVLSPRTPNGRHEEPEEDVDALMFTAVENEMREIRRWRDTLLSGRTSHELAALELKDRAATMSSGRSSNTSTRRTLETSAADDDEGSGHGAEGESEEDESDEEVINL</sequence>
<dbReference type="InterPro" id="IPR008271">
    <property type="entry name" value="Ser/Thr_kinase_AS"/>
</dbReference>
<comment type="catalytic activity">
    <reaction evidence="8">
        <text>L-seryl-[protein] + ATP = O-phospho-L-seryl-[protein] + ADP + H(+)</text>
        <dbReference type="Rhea" id="RHEA:17989"/>
        <dbReference type="Rhea" id="RHEA-COMP:9863"/>
        <dbReference type="Rhea" id="RHEA-COMP:11604"/>
        <dbReference type="ChEBI" id="CHEBI:15378"/>
        <dbReference type="ChEBI" id="CHEBI:29999"/>
        <dbReference type="ChEBI" id="CHEBI:30616"/>
        <dbReference type="ChEBI" id="CHEBI:83421"/>
        <dbReference type="ChEBI" id="CHEBI:456216"/>
        <dbReference type="EC" id="2.7.11.1"/>
    </reaction>
</comment>
<evidence type="ECO:0000259" key="11">
    <source>
        <dbReference type="PROSITE" id="PS50011"/>
    </source>
</evidence>
<feature type="region of interest" description="Disordered" evidence="10">
    <location>
        <begin position="497"/>
        <end position="665"/>
    </location>
</feature>
<dbReference type="PANTHER" id="PTHR44899:SF3">
    <property type="entry name" value="SERINE_THREONINE-PROTEIN KINASE NEK1"/>
    <property type="match status" value="1"/>
</dbReference>
<feature type="domain" description="Protein kinase" evidence="11">
    <location>
        <begin position="44"/>
        <end position="300"/>
    </location>
</feature>
<feature type="region of interest" description="Disordered" evidence="10">
    <location>
        <begin position="342"/>
        <end position="386"/>
    </location>
</feature>
<feature type="region of interest" description="Disordered" evidence="10">
    <location>
        <begin position="1181"/>
        <end position="1232"/>
    </location>
</feature>
<dbReference type="Gene3D" id="1.10.510.10">
    <property type="entry name" value="Transferase(Phosphotransferase) domain 1"/>
    <property type="match status" value="1"/>
</dbReference>
<keyword evidence="3" id="KW-0808">Transferase</keyword>
<keyword evidence="5 12" id="KW-0418">Kinase</keyword>
<evidence type="ECO:0000256" key="2">
    <source>
        <dbReference type="ARBA" id="ARBA00022527"/>
    </source>
</evidence>
<dbReference type="CDD" id="cd08215">
    <property type="entry name" value="STKc_Nek"/>
    <property type="match status" value="1"/>
</dbReference>
<protein>
    <recommendedName>
        <fullName evidence="1">non-specific serine/threonine protein kinase</fullName>
        <ecNumber evidence="1">2.7.11.1</ecNumber>
    </recommendedName>
</protein>
<dbReference type="PROSITE" id="PS00107">
    <property type="entry name" value="PROTEIN_KINASE_ATP"/>
    <property type="match status" value="1"/>
</dbReference>
<evidence type="ECO:0000256" key="3">
    <source>
        <dbReference type="ARBA" id="ARBA00022679"/>
    </source>
</evidence>
<dbReference type="GO" id="GO:0004674">
    <property type="term" value="F:protein serine/threonine kinase activity"/>
    <property type="evidence" value="ECO:0007669"/>
    <property type="project" value="UniProtKB-KW"/>
</dbReference>
<evidence type="ECO:0000256" key="7">
    <source>
        <dbReference type="ARBA" id="ARBA00047899"/>
    </source>
</evidence>
<feature type="compositionally biased region" description="Low complexity" evidence="10">
    <location>
        <begin position="1186"/>
        <end position="1204"/>
    </location>
</feature>
<proteinExistence type="predicted"/>
<feature type="compositionally biased region" description="Acidic residues" evidence="10">
    <location>
        <begin position="1218"/>
        <end position="1232"/>
    </location>
</feature>
<feature type="binding site" evidence="9">
    <location>
        <position position="74"/>
    </location>
    <ligand>
        <name>ATP</name>
        <dbReference type="ChEBI" id="CHEBI:30616"/>
    </ligand>
</feature>
<evidence type="ECO:0000256" key="5">
    <source>
        <dbReference type="ARBA" id="ARBA00022777"/>
    </source>
</evidence>
<name>A0A061R280_9CHLO</name>
<dbReference type="InterPro" id="IPR051131">
    <property type="entry name" value="NEK_Ser/Thr_kinase_NIMA"/>
</dbReference>
<dbReference type="PROSITE" id="PS50011">
    <property type="entry name" value="PROTEIN_KINASE_DOM"/>
    <property type="match status" value="1"/>
</dbReference>
<dbReference type="EMBL" id="GBEZ01021928">
    <property type="protein sequence ID" value="JAC64864.1"/>
    <property type="molecule type" value="Transcribed_RNA"/>
</dbReference>
<evidence type="ECO:0000256" key="1">
    <source>
        <dbReference type="ARBA" id="ARBA00012513"/>
    </source>
</evidence>
<evidence type="ECO:0000256" key="4">
    <source>
        <dbReference type="ARBA" id="ARBA00022741"/>
    </source>
</evidence>
<dbReference type="InterPro" id="IPR011009">
    <property type="entry name" value="Kinase-like_dom_sf"/>
</dbReference>
<dbReference type="PROSITE" id="PS00108">
    <property type="entry name" value="PROTEIN_KINASE_ST"/>
    <property type="match status" value="1"/>
</dbReference>
<accession>A0A061R280</accession>
<dbReference type="InterPro" id="IPR000719">
    <property type="entry name" value="Prot_kinase_dom"/>
</dbReference>
<dbReference type="InterPro" id="IPR017441">
    <property type="entry name" value="Protein_kinase_ATP_BS"/>
</dbReference>
<dbReference type="SMART" id="SM00220">
    <property type="entry name" value="S_TKc"/>
    <property type="match status" value="1"/>
</dbReference>
<feature type="compositionally biased region" description="Polar residues" evidence="10">
    <location>
        <begin position="895"/>
        <end position="904"/>
    </location>
</feature>
<dbReference type="SUPFAM" id="SSF56112">
    <property type="entry name" value="Protein kinase-like (PK-like)"/>
    <property type="match status" value="1"/>
</dbReference>
<evidence type="ECO:0000256" key="9">
    <source>
        <dbReference type="PROSITE-ProRule" id="PRU10141"/>
    </source>
</evidence>
<dbReference type="GO" id="GO:0005524">
    <property type="term" value="F:ATP binding"/>
    <property type="evidence" value="ECO:0007669"/>
    <property type="project" value="UniProtKB-UniRule"/>
</dbReference>
<reference evidence="12" key="1">
    <citation type="submission" date="2014-05" db="EMBL/GenBank/DDBJ databases">
        <title>The transcriptome of the halophilic microalga Tetraselmis sp. GSL018 isolated from the Great Salt Lake, Utah.</title>
        <authorList>
            <person name="Jinkerson R.E."/>
            <person name="D'Adamo S."/>
            <person name="Posewitz M.C."/>
        </authorList>
    </citation>
    <scope>NUCLEOTIDE SEQUENCE</scope>
    <source>
        <strain evidence="12">GSL018</strain>
    </source>
</reference>
<feature type="compositionally biased region" description="Basic residues" evidence="10">
    <location>
        <begin position="352"/>
        <end position="369"/>
    </location>
</feature>
<dbReference type="AlphaFoldDB" id="A0A061R280"/>
<feature type="region of interest" description="Disordered" evidence="10">
    <location>
        <begin position="683"/>
        <end position="1008"/>
    </location>
</feature>
<keyword evidence="6 9" id="KW-0067">ATP-binding</keyword>
<feature type="compositionally biased region" description="Basic and acidic residues" evidence="10">
    <location>
        <begin position="550"/>
        <end position="559"/>
    </location>
</feature>
<feature type="compositionally biased region" description="Acidic residues" evidence="10">
    <location>
        <begin position="634"/>
        <end position="652"/>
    </location>
</feature>
<feature type="region of interest" description="Disordered" evidence="10">
    <location>
        <begin position="1070"/>
        <end position="1144"/>
    </location>
</feature>
<evidence type="ECO:0000256" key="10">
    <source>
        <dbReference type="SAM" id="MobiDB-lite"/>
    </source>
</evidence>
<evidence type="ECO:0000256" key="8">
    <source>
        <dbReference type="ARBA" id="ARBA00048679"/>
    </source>
</evidence>
<gene>
    <name evidence="12" type="primary">NEK</name>
    <name evidence="12" type="ORF">TSPGSL018_17345</name>
</gene>
<dbReference type="PANTHER" id="PTHR44899">
    <property type="entry name" value="CAMK FAMILY PROTEIN KINASE"/>
    <property type="match status" value="1"/>
</dbReference>
<dbReference type="EC" id="2.7.11.1" evidence="1"/>
<dbReference type="Pfam" id="PF00069">
    <property type="entry name" value="Pkinase"/>
    <property type="match status" value="1"/>
</dbReference>
<keyword evidence="4 9" id="KW-0547">Nucleotide-binding</keyword>
<comment type="catalytic activity">
    <reaction evidence="7">
        <text>L-threonyl-[protein] + ATP = O-phospho-L-threonyl-[protein] + ADP + H(+)</text>
        <dbReference type="Rhea" id="RHEA:46608"/>
        <dbReference type="Rhea" id="RHEA-COMP:11060"/>
        <dbReference type="Rhea" id="RHEA-COMP:11605"/>
        <dbReference type="ChEBI" id="CHEBI:15378"/>
        <dbReference type="ChEBI" id="CHEBI:30013"/>
        <dbReference type="ChEBI" id="CHEBI:30616"/>
        <dbReference type="ChEBI" id="CHEBI:61977"/>
        <dbReference type="ChEBI" id="CHEBI:456216"/>
        <dbReference type="EC" id="2.7.11.1"/>
    </reaction>
</comment>
<evidence type="ECO:0000313" key="12">
    <source>
        <dbReference type="EMBL" id="JAC64864.1"/>
    </source>
</evidence>
<feature type="region of interest" description="Disordered" evidence="10">
    <location>
        <begin position="424"/>
        <end position="448"/>
    </location>
</feature>
<organism evidence="12">
    <name type="scientific">Tetraselmis sp. GSL018</name>
    <dbReference type="NCBI Taxonomy" id="582737"/>
    <lineage>
        <taxon>Eukaryota</taxon>
        <taxon>Viridiplantae</taxon>
        <taxon>Chlorophyta</taxon>
        <taxon>core chlorophytes</taxon>
        <taxon>Chlorodendrophyceae</taxon>
        <taxon>Chlorodendrales</taxon>
        <taxon>Chlorodendraceae</taxon>
        <taxon>Tetraselmis</taxon>
    </lineage>
</organism>
<keyword evidence="2" id="KW-0723">Serine/threonine-protein kinase</keyword>